<dbReference type="Proteomes" id="UP000789901">
    <property type="component" value="Unassembled WGS sequence"/>
</dbReference>
<organism evidence="2 3">
    <name type="scientific">Gigaspora margarita</name>
    <dbReference type="NCBI Taxonomy" id="4874"/>
    <lineage>
        <taxon>Eukaryota</taxon>
        <taxon>Fungi</taxon>
        <taxon>Fungi incertae sedis</taxon>
        <taxon>Mucoromycota</taxon>
        <taxon>Glomeromycotina</taxon>
        <taxon>Glomeromycetes</taxon>
        <taxon>Diversisporales</taxon>
        <taxon>Gigasporaceae</taxon>
        <taxon>Gigaspora</taxon>
    </lineage>
</organism>
<keyword evidence="3" id="KW-1185">Reference proteome</keyword>
<gene>
    <name evidence="2" type="ORF">GMARGA_LOCUS5941</name>
</gene>
<name>A0ABN7UFN5_GIGMA</name>
<evidence type="ECO:0000256" key="1">
    <source>
        <dbReference type="SAM" id="MobiDB-lite"/>
    </source>
</evidence>
<feature type="region of interest" description="Disordered" evidence="1">
    <location>
        <begin position="87"/>
        <end position="106"/>
    </location>
</feature>
<reference evidence="2 3" key="1">
    <citation type="submission" date="2021-06" db="EMBL/GenBank/DDBJ databases">
        <authorList>
            <person name="Kallberg Y."/>
            <person name="Tangrot J."/>
            <person name="Rosling A."/>
        </authorList>
    </citation>
    <scope>NUCLEOTIDE SEQUENCE [LARGE SCALE GENOMIC DNA]</scope>
    <source>
        <strain evidence="2 3">120-4 pot B 10/14</strain>
    </source>
</reference>
<dbReference type="InterPro" id="IPR036397">
    <property type="entry name" value="RNaseH_sf"/>
</dbReference>
<evidence type="ECO:0000313" key="3">
    <source>
        <dbReference type="Proteomes" id="UP000789901"/>
    </source>
</evidence>
<dbReference type="Gene3D" id="3.30.420.10">
    <property type="entry name" value="Ribonuclease H-like superfamily/Ribonuclease H"/>
    <property type="match status" value="1"/>
</dbReference>
<protein>
    <submittedName>
        <fullName evidence="2">11882_t:CDS:1</fullName>
    </submittedName>
</protein>
<sequence>MAFYTVPEKLTVKIFTNSKSAIAGTQGGWNRQINKWWTKQKNSSIISRIIELMSVKNLEVELNKIEDHNPEPQSIDIMEKLPIGQPYKKDAPNNQRIHNGNRVALL</sequence>
<dbReference type="EMBL" id="CAJVQB010002606">
    <property type="protein sequence ID" value="CAG8580944.1"/>
    <property type="molecule type" value="Genomic_DNA"/>
</dbReference>
<comment type="caution">
    <text evidence="2">The sequence shown here is derived from an EMBL/GenBank/DDBJ whole genome shotgun (WGS) entry which is preliminary data.</text>
</comment>
<accession>A0ABN7UFN5</accession>
<proteinExistence type="predicted"/>
<evidence type="ECO:0000313" key="2">
    <source>
        <dbReference type="EMBL" id="CAG8580944.1"/>
    </source>
</evidence>